<organism evidence="2 3">
    <name type="scientific">Colletotrichum kahawae</name>
    <name type="common">Coffee berry disease fungus</name>
    <dbReference type="NCBI Taxonomy" id="34407"/>
    <lineage>
        <taxon>Eukaryota</taxon>
        <taxon>Fungi</taxon>
        <taxon>Dikarya</taxon>
        <taxon>Ascomycota</taxon>
        <taxon>Pezizomycotina</taxon>
        <taxon>Sordariomycetes</taxon>
        <taxon>Hypocreomycetidae</taxon>
        <taxon>Glomerellales</taxon>
        <taxon>Glomerellaceae</taxon>
        <taxon>Colletotrichum</taxon>
        <taxon>Colletotrichum gloeosporioides species complex</taxon>
    </lineage>
</organism>
<feature type="compositionally biased region" description="Gly residues" evidence="1">
    <location>
        <begin position="173"/>
        <end position="190"/>
    </location>
</feature>
<dbReference type="AlphaFoldDB" id="A0AAE0D6W5"/>
<feature type="region of interest" description="Disordered" evidence="1">
    <location>
        <begin position="74"/>
        <end position="198"/>
    </location>
</feature>
<feature type="compositionally biased region" description="Polar residues" evidence="1">
    <location>
        <begin position="136"/>
        <end position="148"/>
    </location>
</feature>
<dbReference type="Proteomes" id="UP001281614">
    <property type="component" value="Unassembled WGS sequence"/>
</dbReference>
<proteinExistence type="predicted"/>
<keyword evidence="3" id="KW-1185">Reference proteome</keyword>
<gene>
    <name evidence="2" type="ORF">CKAH01_16160</name>
</gene>
<name>A0AAE0D6W5_COLKA</name>
<evidence type="ECO:0000256" key="1">
    <source>
        <dbReference type="SAM" id="MobiDB-lite"/>
    </source>
</evidence>
<protein>
    <submittedName>
        <fullName evidence="2">Uncharacterized protein</fullName>
    </submittedName>
</protein>
<accession>A0AAE0D6W5</accession>
<sequence length="198" mass="20952">MLDGLSVDGRVEKLDGKGERSQKEEMRWDEMGCQWAAFEVAAAVAAWEPVSGLPAKWNLQAARLWRRGLASLGDGMTRKGSPPLHMEGCTATQIDRTTSTTSSTSRPVAVNGNERQEGHQSRENKAEASPPIQGPASLNTPPQQSSVALNPEPVFNRAGSRRRCAARAATRNGGDGAGRRIGGNVGGGGLHRCSAPSP</sequence>
<feature type="region of interest" description="Disordered" evidence="1">
    <location>
        <begin position="1"/>
        <end position="26"/>
    </location>
</feature>
<evidence type="ECO:0000313" key="2">
    <source>
        <dbReference type="EMBL" id="KAK2762515.1"/>
    </source>
</evidence>
<feature type="compositionally biased region" description="Basic and acidic residues" evidence="1">
    <location>
        <begin position="114"/>
        <end position="126"/>
    </location>
</feature>
<comment type="caution">
    <text evidence="2">The sequence shown here is derived from an EMBL/GenBank/DDBJ whole genome shotgun (WGS) entry which is preliminary data.</text>
</comment>
<dbReference type="EMBL" id="VYYT01000151">
    <property type="protein sequence ID" value="KAK2762515.1"/>
    <property type="molecule type" value="Genomic_DNA"/>
</dbReference>
<feature type="compositionally biased region" description="Basic and acidic residues" evidence="1">
    <location>
        <begin position="9"/>
        <end position="26"/>
    </location>
</feature>
<evidence type="ECO:0000313" key="3">
    <source>
        <dbReference type="Proteomes" id="UP001281614"/>
    </source>
</evidence>
<reference evidence="2" key="1">
    <citation type="submission" date="2023-02" db="EMBL/GenBank/DDBJ databases">
        <title>Colletotrichum kahawae CIFC_Que2 genome sequencing and assembly.</title>
        <authorList>
            <person name="Baroncelli R."/>
        </authorList>
    </citation>
    <scope>NUCLEOTIDE SEQUENCE</scope>
    <source>
        <strain evidence="2">CIFC_Que2</strain>
    </source>
</reference>